<evidence type="ECO:0000313" key="3">
    <source>
        <dbReference type="Proteomes" id="UP001190700"/>
    </source>
</evidence>
<sequence length="155" mass="16720">MWGIAAQAEINEAAAAVPLPGDAPLARELLRFQNTVSKPEINDLKQYIAAELAPVDCATDAVDGKSAGNPSSPSQVGRGRYANHSGNGASKYAKAQMMRIMFVHNLGESLELQHTPLQTSVSDLVQDGAPIRVRDDVLPLAHGRFVMWCQQLVEE</sequence>
<gene>
    <name evidence="2" type="ORF">CYMTET_52295</name>
</gene>
<proteinExistence type="predicted"/>
<keyword evidence="3" id="KW-1185">Reference proteome</keyword>
<evidence type="ECO:0000313" key="2">
    <source>
        <dbReference type="EMBL" id="KAK3237649.1"/>
    </source>
</evidence>
<organism evidence="2 3">
    <name type="scientific">Cymbomonas tetramitiformis</name>
    <dbReference type="NCBI Taxonomy" id="36881"/>
    <lineage>
        <taxon>Eukaryota</taxon>
        <taxon>Viridiplantae</taxon>
        <taxon>Chlorophyta</taxon>
        <taxon>Pyramimonadophyceae</taxon>
        <taxon>Pyramimonadales</taxon>
        <taxon>Pyramimonadaceae</taxon>
        <taxon>Cymbomonas</taxon>
    </lineage>
</organism>
<dbReference type="EMBL" id="LGRX02034497">
    <property type="protein sequence ID" value="KAK3237649.1"/>
    <property type="molecule type" value="Genomic_DNA"/>
</dbReference>
<name>A0AAE0BKZ3_9CHLO</name>
<comment type="caution">
    <text evidence="2">The sequence shown here is derived from an EMBL/GenBank/DDBJ whole genome shotgun (WGS) entry which is preliminary data.</text>
</comment>
<protein>
    <submittedName>
        <fullName evidence="2">Uncharacterized protein</fullName>
    </submittedName>
</protein>
<dbReference type="Proteomes" id="UP001190700">
    <property type="component" value="Unassembled WGS sequence"/>
</dbReference>
<feature type="region of interest" description="Disordered" evidence="1">
    <location>
        <begin position="62"/>
        <end position="85"/>
    </location>
</feature>
<dbReference type="AlphaFoldDB" id="A0AAE0BKZ3"/>
<accession>A0AAE0BKZ3</accession>
<evidence type="ECO:0000256" key="1">
    <source>
        <dbReference type="SAM" id="MobiDB-lite"/>
    </source>
</evidence>
<reference evidence="2 3" key="1">
    <citation type="journal article" date="2015" name="Genome Biol. Evol.">
        <title>Comparative Genomics of a Bacterivorous Green Alga Reveals Evolutionary Causalities and Consequences of Phago-Mixotrophic Mode of Nutrition.</title>
        <authorList>
            <person name="Burns J.A."/>
            <person name="Paasch A."/>
            <person name="Narechania A."/>
            <person name="Kim E."/>
        </authorList>
    </citation>
    <scope>NUCLEOTIDE SEQUENCE [LARGE SCALE GENOMIC DNA]</scope>
    <source>
        <strain evidence="2 3">PLY_AMNH</strain>
    </source>
</reference>